<name>A0ACB9GPS1_9ASTR</name>
<gene>
    <name evidence="1" type="ORF">L1987_44183</name>
</gene>
<accession>A0ACB9GPS1</accession>
<comment type="caution">
    <text evidence="1">The sequence shown here is derived from an EMBL/GenBank/DDBJ whole genome shotgun (WGS) entry which is preliminary data.</text>
</comment>
<evidence type="ECO:0000313" key="1">
    <source>
        <dbReference type="EMBL" id="KAI3785071.1"/>
    </source>
</evidence>
<proteinExistence type="predicted"/>
<dbReference type="EMBL" id="CM042031">
    <property type="protein sequence ID" value="KAI3785071.1"/>
    <property type="molecule type" value="Genomic_DNA"/>
</dbReference>
<keyword evidence="2" id="KW-1185">Reference proteome</keyword>
<dbReference type="Proteomes" id="UP001056120">
    <property type="component" value="Linkage Group LG14"/>
</dbReference>
<sequence length="585" mass="65249">MQVNDVLNKNNVGDGNDKPKPKVACVETGSSPIAGLMEEQYQLFLNHLREEAKTTDDDPSPIANMAGISYPHCEWLVDSGATEHITHRGDFLENKVSSLTEAPVTIPNGDTIPVTGKGEHTLQGGVKIKDVLHVPGFNCNLLSVRKLTKDLNCAITFFPDFFVMQDLVTRKFIGAGNCIGGMGAMKGERKALMASFDAQKIGMLDFYAQEGILLETSCPHTLQQNGVVEHKHRHLLETARALQFEANLPKRFWGECILTTTYVVNRLPSKVTRNITPYEGETGIFMGYPPGTKGYKIYDIENKKMVVSRDVKFVEGIFPCAHVEMNIIDQEEDIFQFSFEVGSHKNKPPNDIGVKSYRCNDGVNIEDHTHTNVNGEPEDAHDDAPAQGNPTGPTQETQMHDELVDNVDPLSQTNNQEIAMDKNVNNEHVNDILTPQADSVEPSVRETRSKTHPKRLNDYMVKLLPSVDHSQPTTNQGTSTVHPLAQYVSYDKFSKSHKAFIAAINSHGEPKCFNQAVQDDKWKEAMKKEVQALEQNGTWTLEHLPVGKRAIDSKWVYKIKYRRSRAIQSTSCSKRFHSNGGCGFS</sequence>
<protein>
    <submittedName>
        <fullName evidence="1">Uncharacterized protein</fullName>
    </submittedName>
</protein>
<reference evidence="1 2" key="2">
    <citation type="journal article" date="2022" name="Mol. Ecol. Resour.">
        <title>The genomes of chicory, endive, great burdock and yacon provide insights into Asteraceae paleo-polyploidization history and plant inulin production.</title>
        <authorList>
            <person name="Fan W."/>
            <person name="Wang S."/>
            <person name="Wang H."/>
            <person name="Wang A."/>
            <person name="Jiang F."/>
            <person name="Liu H."/>
            <person name="Zhao H."/>
            <person name="Xu D."/>
            <person name="Zhang Y."/>
        </authorList>
    </citation>
    <scope>NUCLEOTIDE SEQUENCE [LARGE SCALE GENOMIC DNA]</scope>
    <source>
        <strain evidence="2">cv. Yunnan</strain>
        <tissue evidence="1">Leaves</tissue>
    </source>
</reference>
<reference evidence="2" key="1">
    <citation type="journal article" date="2022" name="Mol. Ecol. Resour.">
        <title>The genomes of chicory, endive, great burdock and yacon provide insights into Asteraceae palaeo-polyploidization history and plant inulin production.</title>
        <authorList>
            <person name="Fan W."/>
            <person name="Wang S."/>
            <person name="Wang H."/>
            <person name="Wang A."/>
            <person name="Jiang F."/>
            <person name="Liu H."/>
            <person name="Zhao H."/>
            <person name="Xu D."/>
            <person name="Zhang Y."/>
        </authorList>
    </citation>
    <scope>NUCLEOTIDE SEQUENCE [LARGE SCALE GENOMIC DNA]</scope>
    <source>
        <strain evidence="2">cv. Yunnan</strain>
    </source>
</reference>
<organism evidence="1 2">
    <name type="scientific">Smallanthus sonchifolius</name>
    <dbReference type="NCBI Taxonomy" id="185202"/>
    <lineage>
        <taxon>Eukaryota</taxon>
        <taxon>Viridiplantae</taxon>
        <taxon>Streptophyta</taxon>
        <taxon>Embryophyta</taxon>
        <taxon>Tracheophyta</taxon>
        <taxon>Spermatophyta</taxon>
        <taxon>Magnoliopsida</taxon>
        <taxon>eudicotyledons</taxon>
        <taxon>Gunneridae</taxon>
        <taxon>Pentapetalae</taxon>
        <taxon>asterids</taxon>
        <taxon>campanulids</taxon>
        <taxon>Asterales</taxon>
        <taxon>Asteraceae</taxon>
        <taxon>Asteroideae</taxon>
        <taxon>Heliantheae alliance</taxon>
        <taxon>Millerieae</taxon>
        <taxon>Smallanthus</taxon>
    </lineage>
</organism>
<evidence type="ECO:0000313" key="2">
    <source>
        <dbReference type="Proteomes" id="UP001056120"/>
    </source>
</evidence>